<dbReference type="InterPro" id="IPR009476">
    <property type="entry name" value="DUF1097"/>
</dbReference>
<dbReference type="AlphaFoldDB" id="A0A840QL16"/>
<reference evidence="2 3" key="1">
    <citation type="submission" date="2020-08" db="EMBL/GenBank/DDBJ databases">
        <title>Genomic Encyclopedia of Type Strains, Phase IV (KMG-IV): sequencing the most valuable type-strain genomes for metagenomic binning, comparative biology and taxonomic classification.</title>
        <authorList>
            <person name="Goeker M."/>
        </authorList>
    </citation>
    <scope>NUCLEOTIDE SEQUENCE [LARGE SCALE GENOMIC DNA]</scope>
    <source>
        <strain evidence="2 3">DSM 24696</strain>
    </source>
</reference>
<name>A0A840QL16_9BACI</name>
<evidence type="ECO:0000313" key="3">
    <source>
        <dbReference type="Proteomes" id="UP000551878"/>
    </source>
</evidence>
<evidence type="ECO:0000256" key="1">
    <source>
        <dbReference type="SAM" id="Phobius"/>
    </source>
</evidence>
<keyword evidence="1" id="KW-0812">Transmembrane</keyword>
<feature type="transmembrane region" description="Helical" evidence="1">
    <location>
        <begin position="116"/>
        <end position="136"/>
    </location>
</feature>
<gene>
    <name evidence="2" type="ORF">HNQ41_000101</name>
</gene>
<dbReference type="Pfam" id="PF06496">
    <property type="entry name" value="DUF1097"/>
    <property type="match status" value="1"/>
</dbReference>
<feature type="transmembrane region" description="Helical" evidence="1">
    <location>
        <begin position="76"/>
        <end position="96"/>
    </location>
</feature>
<accession>A0A840QL16</accession>
<keyword evidence="1" id="KW-1133">Transmembrane helix</keyword>
<proteinExistence type="predicted"/>
<keyword evidence="3" id="KW-1185">Reference proteome</keyword>
<evidence type="ECO:0000313" key="2">
    <source>
        <dbReference type="EMBL" id="MBB5171961.1"/>
    </source>
</evidence>
<dbReference type="RefSeq" id="WP_184662447.1">
    <property type="nucleotide sequence ID" value="NZ_JACHHB010000001.1"/>
</dbReference>
<evidence type="ECO:0008006" key="4">
    <source>
        <dbReference type="Google" id="ProtNLM"/>
    </source>
</evidence>
<protein>
    <recommendedName>
        <fullName evidence="4">DUF1097 domain-containing protein</fullName>
    </recommendedName>
</protein>
<dbReference type="EMBL" id="JACHHB010000001">
    <property type="protein sequence ID" value="MBB5171961.1"/>
    <property type="molecule type" value="Genomic_DNA"/>
</dbReference>
<keyword evidence="1" id="KW-0472">Membrane</keyword>
<feature type="transmembrane region" description="Helical" evidence="1">
    <location>
        <begin position="46"/>
        <end position="69"/>
    </location>
</feature>
<organism evidence="2 3">
    <name type="scientific">Texcoconibacillus texcoconensis</name>
    <dbReference type="NCBI Taxonomy" id="1095777"/>
    <lineage>
        <taxon>Bacteria</taxon>
        <taxon>Bacillati</taxon>
        <taxon>Bacillota</taxon>
        <taxon>Bacilli</taxon>
        <taxon>Bacillales</taxon>
        <taxon>Bacillaceae</taxon>
        <taxon>Texcoconibacillus</taxon>
    </lineage>
</organism>
<sequence length="166" mass="17439">MGLVLATGLLCGIWTFIAPLVGMFSWAGFAGCTTFFSIGTGGGRAMGKAMLCNTTGVACGMMILGLAATVNIPNEVAVFSGVVTCLMCLLGKVWPIDYTPGIFMGCFTTFAANGQWVVLTVSLLSGAVLGFLCAELGKKFSSWYQKVVPENVAGVTHEEWKSSIKK</sequence>
<dbReference type="Proteomes" id="UP000551878">
    <property type="component" value="Unassembled WGS sequence"/>
</dbReference>
<comment type="caution">
    <text evidence="2">The sequence shown here is derived from an EMBL/GenBank/DDBJ whole genome shotgun (WGS) entry which is preliminary data.</text>
</comment>